<dbReference type="PANTHER" id="PTHR21255">
    <property type="entry name" value="T-COMPLEX-ASSOCIATED-TESTIS-EXPRESSED 1/ DYNEIN LIGHT CHAIN"/>
    <property type="match status" value="1"/>
</dbReference>
<dbReference type="KEGG" id="tet:TTHERM_00561440"/>
<dbReference type="GO" id="GO:0007018">
    <property type="term" value="P:microtubule-based movement"/>
    <property type="evidence" value="ECO:0007669"/>
    <property type="project" value="TreeGrafter"/>
</dbReference>
<dbReference type="OrthoDB" id="10260741at2759"/>
<dbReference type="AlphaFoldDB" id="I7M0N9"/>
<dbReference type="GeneID" id="7834911"/>
<dbReference type="Gene3D" id="3.30.1140.40">
    <property type="entry name" value="Tctex-1"/>
    <property type="match status" value="1"/>
</dbReference>
<reference evidence="3" key="1">
    <citation type="journal article" date="2006" name="PLoS Biol.">
        <title>Macronuclear genome sequence of the ciliate Tetrahymena thermophila, a model eukaryote.</title>
        <authorList>
            <person name="Eisen J.A."/>
            <person name="Coyne R.S."/>
            <person name="Wu M."/>
            <person name="Wu D."/>
            <person name="Thiagarajan M."/>
            <person name="Wortman J.R."/>
            <person name="Badger J.H."/>
            <person name="Ren Q."/>
            <person name="Amedeo P."/>
            <person name="Jones K.M."/>
            <person name="Tallon L.J."/>
            <person name="Delcher A.L."/>
            <person name="Salzberg S.L."/>
            <person name="Silva J.C."/>
            <person name="Haas B.J."/>
            <person name="Majoros W.H."/>
            <person name="Farzad M."/>
            <person name="Carlton J.M."/>
            <person name="Smith R.K. Jr."/>
            <person name="Garg J."/>
            <person name="Pearlman R.E."/>
            <person name="Karrer K.M."/>
            <person name="Sun L."/>
            <person name="Manning G."/>
            <person name="Elde N.C."/>
            <person name="Turkewitz A.P."/>
            <person name="Asai D.J."/>
            <person name="Wilkes D.E."/>
            <person name="Wang Y."/>
            <person name="Cai H."/>
            <person name="Collins K."/>
            <person name="Stewart B.A."/>
            <person name="Lee S.R."/>
            <person name="Wilamowska K."/>
            <person name="Weinberg Z."/>
            <person name="Ruzzo W.L."/>
            <person name="Wloga D."/>
            <person name="Gaertig J."/>
            <person name="Frankel J."/>
            <person name="Tsao C.-C."/>
            <person name="Gorovsky M.A."/>
            <person name="Keeling P.J."/>
            <person name="Waller R.F."/>
            <person name="Patron N.J."/>
            <person name="Cherry J.M."/>
            <person name="Stover N.A."/>
            <person name="Krieger C.J."/>
            <person name="del Toro C."/>
            <person name="Ryder H.F."/>
            <person name="Williamson S.C."/>
            <person name="Barbeau R.A."/>
            <person name="Hamilton E.P."/>
            <person name="Orias E."/>
        </authorList>
    </citation>
    <scope>NUCLEOTIDE SEQUENCE [LARGE SCALE GENOMIC DNA]</scope>
    <source>
        <strain evidence="3">SB210</strain>
    </source>
</reference>
<protein>
    <submittedName>
        <fullName evidence="2">Dynein light chain tctex-type 1 protein</fullName>
    </submittedName>
</protein>
<keyword evidence="3" id="KW-1185">Reference proteome</keyword>
<dbReference type="GO" id="GO:0005737">
    <property type="term" value="C:cytoplasm"/>
    <property type="evidence" value="ECO:0007669"/>
    <property type="project" value="TreeGrafter"/>
</dbReference>
<feature type="region of interest" description="Disordered" evidence="1">
    <location>
        <begin position="1"/>
        <end position="24"/>
    </location>
</feature>
<proteinExistence type="predicted"/>
<dbReference type="RefSeq" id="XP_001010198.1">
    <property type="nucleotide sequence ID" value="XM_001010198.3"/>
</dbReference>
<dbReference type="EMBL" id="GG662808">
    <property type="protein sequence ID" value="EAR89953.1"/>
    <property type="molecule type" value="Genomic_DNA"/>
</dbReference>
<accession>I7M0N9</accession>
<dbReference type="Pfam" id="PF03645">
    <property type="entry name" value="Tctex-1"/>
    <property type="match status" value="1"/>
</dbReference>
<organism evidence="2 3">
    <name type="scientific">Tetrahymena thermophila (strain SB210)</name>
    <dbReference type="NCBI Taxonomy" id="312017"/>
    <lineage>
        <taxon>Eukaryota</taxon>
        <taxon>Sar</taxon>
        <taxon>Alveolata</taxon>
        <taxon>Ciliophora</taxon>
        <taxon>Intramacronucleata</taxon>
        <taxon>Oligohymenophorea</taxon>
        <taxon>Hymenostomatida</taxon>
        <taxon>Tetrahymenina</taxon>
        <taxon>Tetrahymenidae</taxon>
        <taxon>Tetrahymena</taxon>
    </lineage>
</organism>
<dbReference type="InterPro" id="IPR005334">
    <property type="entry name" value="Tctex-1-like"/>
</dbReference>
<dbReference type="HOGENOM" id="CLU_097204_4_1_1"/>
<dbReference type="PANTHER" id="PTHR21255:SF7">
    <property type="entry name" value="DYNEIN LIGHT CHAIN TCTEX-TYPE PROTEIN 2B"/>
    <property type="match status" value="1"/>
</dbReference>
<dbReference type="CDD" id="cd21459">
    <property type="entry name" value="DLC-like_TCTEX1D2"/>
    <property type="match status" value="1"/>
</dbReference>
<dbReference type="STRING" id="312017.I7M0N9"/>
<dbReference type="FunCoup" id="I7M0N9">
    <property type="interactions" value="4"/>
</dbReference>
<evidence type="ECO:0000256" key="1">
    <source>
        <dbReference type="SAM" id="MobiDB-lite"/>
    </source>
</evidence>
<dbReference type="OMA" id="YVIRPNF"/>
<dbReference type="GO" id="GO:0045505">
    <property type="term" value="F:dynein intermediate chain binding"/>
    <property type="evidence" value="ECO:0007669"/>
    <property type="project" value="TreeGrafter"/>
</dbReference>
<dbReference type="InterPro" id="IPR038586">
    <property type="entry name" value="Tctex-1-like_sf"/>
</dbReference>
<evidence type="ECO:0000313" key="2">
    <source>
        <dbReference type="EMBL" id="EAR89953.1"/>
    </source>
</evidence>
<dbReference type="Proteomes" id="UP000009168">
    <property type="component" value="Unassembled WGS sequence"/>
</dbReference>
<dbReference type="GO" id="GO:0005868">
    <property type="term" value="C:cytoplasmic dynein complex"/>
    <property type="evidence" value="ECO:0007669"/>
    <property type="project" value="TreeGrafter"/>
</dbReference>
<dbReference type="eggNOG" id="KOG4108">
    <property type="taxonomic scope" value="Eukaryota"/>
</dbReference>
<gene>
    <name evidence="2" type="ORF">TTHERM_00561440</name>
</gene>
<name>I7M0N9_TETTS</name>
<evidence type="ECO:0000313" key="3">
    <source>
        <dbReference type="Proteomes" id="UP000009168"/>
    </source>
</evidence>
<sequence length="127" mass="14638">MKRGQGGTTNQEYQIRPKQREKFRPGKAKEIISETLNLKLKNQVYTDAATVSTISRDIADTIKYKLKDLGLPRYKFMVSVIIGQQKGQGVRVGSRQFWDFDTDYVASDYYVNDSLFCLVTVYGVYLY</sequence>
<dbReference type="InParanoid" id="I7M0N9"/>